<accession>A0A219B5U0</accession>
<dbReference type="Pfam" id="PF20072">
    <property type="entry name" value="DUF6468"/>
    <property type="match status" value="1"/>
</dbReference>
<gene>
    <name evidence="2" type="ORF">B5C34_08820</name>
</gene>
<dbReference type="OrthoDB" id="7506947at2"/>
<dbReference type="RefSeq" id="WP_088712327.1">
    <property type="nucleotide sequence ID" value="NZ_NFZT01000001.1"/>
</dbReference>
<dbReference type="Proteomes" id="UP000198462">
    <property type="component" value="Unassembled WGS sequence"/>
</dbReference>
<reference evidence="3" key="1">
    <citation type="submission" date="2017-05" db="EMBL/GenBank/DDBJ databases">
        <authorList>
            <person name="Lin X."/>
        </authorList>
    </citation>
    <scope>NUCLEOTIDE SEQUENCE [LARGE SCALE GENOMIC DNA]</scope>
    <source>
        <strain evidence="3">JLT2012</strain>
    </source>
</reference>
<dbReference type="InterPro" id="IPR045531">
    <property type="entry name" value="DUF6468"/>
</dbReference>
<evidence type="ECO:0000313" key="2">
    <source>
        <dbReference type="EMBL" id="OWV33554.1"/>
    </source>
</evidence>
<keyword evidence="3" id="KW-1185">Reference proteome</keyword>
<comment type="caution">
    <text evidence="2">The sequence shown here is derived from an EMBL/GenBank/DDBJ whole genome shotgun (WGS) entry which is preliminary data.</text>
</comment>
<proteinExistence type="predicted"/>
<evidence type="ECO:0000313" key="3">
    <source>
        <dbReference type="Proteomes" id="UP000198462"/>
    </source>
</evidence>
<organism evidence="2 3">
    <name type="scientific">Pacificimonas flava</name>
    <dbReference type="NCBI Taxonomy" id="1234595"/>
    <lineage>
        <taxon>Bacteria</taxon>
        <taxon>Pseudomonadati</taxon>
        <taxon>Pseudomonadota</taxon>
        <taxon>Alphaproteobacteria</taxon>
        <taxon>Sphingomonadales</taxon>
        <taxon>Sphingosinicellaceae</taxon>
        <taxon>Pacificimonas</taxon>
    </lineage>
</organism>
<protein>
    <recommendedName>
        <fullName evidence="1">DUF6468 domain-containing protein</fullName>
    </recommendedName>
</protein>
<dbReference type="EMBL" id="NFZT01000001">
    <property type="protein sequence ID" value="OWV33554.1"/>
    <property type="molecule type" value="Genomic_DNA"/>
</dbReference>
<evidence type="ECO:0000259" key="1">
    <source>
        <dbReference type="Pfam" id="PF20072"/>
    </source>
</evidence>
<dbReference type="AlphaFoldDB" id="A0A219B5U0"/>
<feature type="domain" description="DUF6468" evidence="1">
    <location>
        <begin position="40"/>
        <end position="99"/>
    </location>
</feature>
<sequence>MIGLATFTSVLTILFCTAVLVQAVRLDRRLKLIQSAENGKMVQALDEAARRAEAATEALRDLLRNEGARLQGDIGRGKDMADELTVMVGLADAAADRILSSMPREATGTAPANDAAEAEVAAVAAQ</sequence>
<name>A0A219B5U0_9SPHN</name>